<dbReference type="GeneID" id="34567234"/>
<reference evidence="1 2" key="1">
    <citation type="submission" date="2016-09" db="EMBL/GenBank/DDBJ databases">
        <authorList>
            <person name="Capua I."/>
            <person name="De Benedictis P."/>
            <person name="Joannis T."/>
            <person name="Lombin L.H."/>
            <person name="Cattoli G."/>
        </authorList>
    </citation>
    <scope>NUCLEOTIDE SEQUENCE [LARGE SCALE GENOMIC DNA]</scope>
    <source>
        <strain evidence="1 2">IMI 309357</strain>
    </source>
</reference>
<organism evidence="1 2">
    <name type="scientific">Colletotrichum orchidophilum</name>
    <dbReference type="NCBI Taxonomy" id="1209926"/>
    <lineage>
        <taxon>Eukaryota</taxon>
        <taxon>Fungi</taxon>
        <taxon>Dikarya</taxon>
        <taxon>Ascomycota</taxon>
        <taxon>Pezizomycotina</taxon>
        <taxon>Sordariomycetes</taxon>
        <taxon>Hypocreomycetidae</taxon>
        <taxon>Glomerellales</taxon>
        <taxon>Glomerellaceae</taxon>
        <taxon>Colletotrichum</taxon>
    </lineage>
</organism>
<proteinExistence type="predicted"/>
<dbReference type="EMBL" id="MJBS01000240">
    <property type="protein sequence ID" value="OHE90587.1"/>
    <property type="molecule type" value="Genomic_DNA"/>
</dbReference>
<evidence type="ECO:0000313" key="1">
    <source>
        <dbReference type="EMBL" id="OHE90587.1"/>
    </source>
</evidence>
<dbReference type="Proteomes" id="UP000176998">
    <property type="component" value="Unassembled WGS sequence"/>
</dbReference>
<evidence type="ECO:0000313" key="2">
    <source>
        <dbReference type="Proteomes" id="UP000176998"/>
    </source>
</evidence>
<comment type="caution">
    <text evidence="1">The sequence shown here is derived from an EMBL/GenBank/DDBJ whole genome shotgun (WGS) entry which is preliminary data.</text>
</comment>
<accession>A0A1G4AN43</accession>
<dbReference type="RefSeq" id="XP_022467764.1">
    <property type="nucleotide sequence ID" value="XM_022625724.1"/>
</dbReference>
<keyword evidence="2" id="KW-1185">Reference proteome</keyword>
<name>A0A1G4AN43_9PEZI</name>
<sequence>MCFCGVGVGGVFESIERMNRRFRLKAMAQKVSAEGRVCVFWELPRRGDIHHVLFNAYGISPDEILDRQAGLEKINNDTVAIPSYLTAADNPPVTSMSHPHCNAG</sequence>
<gene>
    <name evidence="1" type="ORF">CORC01_14113</name>
</gene>
<dbReference type="AlphaFoldDB" id="A0A1G4AN43"/>
<protein>
    <submittedName>
        <fullName evidence="1">Uncharacterized protein</fullName>
    </submittedName>
</protein>